<organism evidence="9 10">
    <name type="scientific">Heterodera trifolii</name>
    <dbReference type="NCBI Taxonomy" id="157864"/>
    <lineage>
        <taxon>Eukaryota</taxon>
        <taxon>Metazoa</taxon>
        <taxon>Ecdysozoa</taxon>
        <taxon>Nematoda</taxon>
        <taxon>Chromadorea</taxon>
        <taxon>Rhabditida</taxon>
        <taxon>Tylenchina</taxon>
        <taxon>Tylenchomorpha</taxon>
        <taxon>Tylenchoidea</taxon>
        <taxon>Heteroderidae</taxon>
        <taxon>Heteroderinae</taxon>
        <taxon>Heterodera</taxon>
    </lineage>
</organism>
<evidence type="ECO:0000256" key="1">
    <source>
        <dbReference type="ARBA" id="ARBA00004141"/>
    </source>
</evidence>
<feature type="compositionally biased region" description="Polar residues" evidence="7">
    <location>
        <begin position="368"/>
        <end position="382"/>
    </location>
</feature>
<dbReference type="Proteomes" id="UP001620626">
    <property type="component" value="Unassembled WGS sequence"/>
</dbReference>
<dbReference type="EMBL" id="JBICBT010000209">
    <property type="protein sequence ID" value="KAL3120463.1"/>
    <property type="molecule type" value="Genomic_DNA"/>
</dbReference>
<reference evidence="9 10" key="1">
    <citation type="submission" date="2024-10" db="EMBL/GenBank/DDBJ databases">
        <authorList>
            <person name="Kim D."/>
        </authorList>
    </citation>
    <scope>NUCLEOTIDE SEQUENCE [LARGE SCALE GENOMIC DNA]</scope>
    <source>
        <strain evidence="9">BH-2024</strain>
    </source>
</reference>
<feature type="transmembrane region" description="Helical" evidence="8">
    <location>
        <begin position="265"/>
        <end position="292"/>
    </location>
</feature>
<feature type="transmembrane region" description="Helical" evidence="8">
    <location>
        <begin position="202"/>
        <end position="220"/>
    </location>
</feature>
<proteinExistence type="inferred from homology"/>
<feature type="transmembrane region" description="Helical" evidence="8">
    <location>
        <begin position="60"/>
        <end position="81"/>
    </location>
</feature>
<dbReference type="PANTHER" id="PTHR31158">
    <property type="entry name" value="DUAL OXIDASE 2"/>
    <property type="match status" value="1"/>
</dbReference>
<protein>
    <recommendedName>
        <fullName evidence="11">DUOXA-like protein C06E1.3</fullName>
    </recommendedName>
</protein>
<evidence type="ECO:0000313" key="9">
    <source>
        <dbReference type="EMBL" id="KAL3120463.1"/>
    </source>
</evidence>
<feature type="region of interest" description="Disordered" evidence="7">
    <location>
        <begin position="368"/>
        <end position="417"/>
    </location>
</feature>
<keyword evidence="10" id="KW-1185">Reference proteome</keyword>
<dbReference type="InterPro" id="IPR018469">
    <property type="entry name" value="Dual_oxidase_maturation_fac"/>
</dbReference>
<keyword evidence="3 8" id="KW-0812">Transmembrane</keyword>
<feature type="compositionally biased region" description="Acidic residues" evidence="7">
    <location>
        <begin position="482"/>
        <end position="495"/>
    </location>
</feature>
<feature type="transmembrane region" description="Helical" evidence="8">
    <location>
        <begin position="227"/>
        <end position="245"/>
    </location>
</feature>
<evidence type="ECO:0000256" key="3">
    <source>
        <dbReference type="ARBA" id="ARBA00022692"/>
    </source>
</evidence>
<evidence type="ECO:0000256" key="8">
    <source>
        <dbReference type="SAM" id="Phobius"/>
    </source>
</evidence>
<keyword evidence="5 8" id="KW-0472">Membrane</keyword>
<sequence>MLAQITDVFHPTHLVSAALGPAVPPFNFRLLLPFAVFPLLLIALLIVLPGVRDQRALSLLTIAVQLSVGALLIGSIVLPFWKVTVTSGSPQVLVHLQAFSRQRHVVRMGVAVGLHSLNISLEYIRPDASVGSDRQSVIPTGLLLNEQFKLDKVSAMADEMHKAFTDGVPFPVLKVLEYFSMGQQSFAWGRQFRNAGNFTGTMLWSAFFVWLVQCILLLFLPHHFAKAGIFCGLLTLLADVLFLVFCPSDLLIPFPSADVPSSIAFLHFRLGACFWMSIAAAILALLFSATLCSLQSLRLYSLNTVLSASLDNTVGPPKCRFGGGRQSIDAENGQHRGGSQKRRFGRILSPITPCPSGKTSLTLSHCSLNNSSPAVSSRSTARISPGRHQRTFVSAPLSSSSTSDEGPVSNSAAGSNKQSVASSIFSISGTSFGSAAPPTMAPESDGTGEVISRRSRSSLISSSRRTTAAVADQQQQQQRIDIEDDEEDDSDELISDDIKHFTMKSGAKGEDCWQ</sequence>
<evidence type="ECO:0000256" key="7">
    <source>
        <dbReference type="SAM" id="MobiDB-lite"/>
    </source>
</evidence>
<evidence type="ECO:0000313" key="10">
    <source>
        <dbReference type="Proteomes" id="UP001620626"/>
    </source>
</evidence>
<comment type="subcellular location">
    <subcellularLocation>
        <location evidence="1">Membrane</location>
        <topology evidence="1">Multi-pass membrane protein</topology>
    </subcellularLocation>
</comment>
<evidence type="ECO:0000256" key="6">
    <source>
        <dbReference type="ARBA" id="ARBA00023180"/>
    </source>
</evidence>
<feature type="transmembrane region" description="Helical" evidence="8">
    <location>
        <begin position="30"/>
        <end position="48"/>
    </location>
</feature>
<keyword evidence="4 8" id="KW-1133">Transmembrane helix</keyword>
<gene>
    <name evidence="9" type="ORF">niasHT_000581</name>
</gene>
<feature type="region of interest" description="Disordered" evidence="7">
    <location>
        <begin position="325"/>
        <end position="352"/>
    </location>
</feature>
<dbReference type="Pfam" id="PF10204">
    <property type="entry name" value="DuoxA"/>
    <property type="match status" value="1"/>
</dbReference>
<evidence type="ECO:0008006" key="11">
    <source>
        <dbReference type="Google" id="ProtNLM"/>
    </source>
</evidence>
<name>A0ABD2LZD4_9BILA</name>
<accession>A0ABD2LZD4</accession>
<comment type="caution">
    <text evidence="9">The sequence shown here is derived from an EMBL/GenBank/DDBJ whole genome shotgun (WGS) entry which is preliminary data.</text>
</comment>
<keyword evidence="6" id="KW-0325">Glycoprotein</keyword>
<evidence type="ECO:0000256" key="4">
    <source>
        <dbReference type="ARBA" id="ARBA00022989"/>
    </source>
</evidence>
<dbReference type="GO" id="GO:0016020">
    <property type="term" value="C:membrane"/>
    <property type="evidence" value="ECO:0007669"/>
    <property type="project" value="UniProtKB-SubCell"/>
</dbReference>
<comment type="similarity">
    <text evidence="2">Belongs to the DUOXA family.</text>
</comment>
<evidence type="ECO:0000256" key="5">
    <source>
        <dbReference type="ARBA" id="ARBA00023136"/>
    </source>
</evidence>
<dbReference type="AlphaFoldDB" id="A0ABD2LZD4"/>
<feature type="compositionally biased region" description="Polar residues" evidence="7">
    <location>
        <begin position="396"/>
        <end position="417"/>
    </location>
</feature>
<dbReference type="PANTHER" id="PTHR31158:SF1">
    <property type="entry name" value="DOXA1 FACTOR-RELATED"/>
    <property type="match status" value="1"/>
</dbReference>
<feature type="region of interest" description="Disordered" evidence="7">
    <location>
        <begin position="432"/>
        <end position="498"/>
    </location>
</feature>
<evidence type="ECO:0000256" key="2">
    <source>
        <dbReference type="ARBA" id="ARBA00009816"/>
    </source>
</evidence>